<gene>
    <name evidence="2" type="ORF">PC129_g6303</name>
</gene>
<sequence length="517" mass="59112">MPLSRYVFADLNALNDDVRTHMQGRSRQYSQEELALPFPLDPYKLTELLSSPGGEMKSNPEHRTLENLLKRNLAEDGNGVLGAGKKTLVLVGGELTSPILDRDLDVKWKTAYDRLETPFEWKLCKQREKEEAERNERDGRVHGAKAFQDAGWDLRPKGAPEHCTLENLLKRNLSDDNNGVLGEGKKTLLLVVGELTPSFLDRVDMYFKTDNWSVEFYSFRKASEVSDRLRAEYPSRFHSFYMSRSIKNLLKGSPDLTGNEPFVFMNLDSITETLFQSNKLYKKILGASSARDVRINFSALTNKVCGGDRANVKRQVATYATTSPLLAHKLLDLKWEVNKQAPIVMMSSLVETLEQLASSTVPTAQEPKTLVLVMGDRGLTVSNRMMLSDEFLAWKYCQHQYRFHVCRWYQDSRSATFTAVKASSASGIRCNATNPDSATVRTKYQQDIDRQLQQQKSAFELQLREQRSEFDAEYRRLQDDFETRLRDQRDAFTASRAKYEKDIERRLSEMKNGCAGN</sequence>
<accession>A0A8T1IE06</accession>
<evidence type="ECO:0000313" key="3">
    <source>
        <dbReference type="Proteomes" id="UP000760860"/>
    </source>
</evidence>
<dbReference type="Proteomes" id="UP000760860">
    <property type="component" value="Unassembled WGS sequence"/>
</dbReference>
<evidence type="ECO:0000256" key="1">
    <source>
        <dbReference type="SAM" id="Coils"/>
    </source>
</evidence>
<dbReference type="AlphaFoldDB" id="A0A8T1IE06"/>
<name>A0A8T1IE06_9STRA</name>
<dbReference type="VEuPathDB" id="FungiDB:PC110_g4996"/>
<comment type="caution">
    <text evidence="2">The sequence shown here is derived from an EMBL/GenBank/DDBJ whole genome shotgun (WGS) entry which is preliminary data.</text>
</comment>
<protein>
    <submittedName>
        <fullName evidence="2">Uncharacterized protein</fullName>
    </submittedName>
</protein>
<proteinExistence type="predicted"/>
<feature type="coiled-coil region" evidence="1">
    <location>
        <begin position="449"/>
        <end position="480"/>
    </location>
</feature>
<dbReference type="VEuPathDB" id="FungiDB:PC110_g4995"/>
<keyword evidence="1" id="KW-0175">Coiled coil</keyword>
<reference evidence="2" key="1">
    <citation type="submission" date="2018-05" db="EMBL/GenBank/DDBJ databases">
        <title>Effector identification in a new, highly contiguous assembly of the strawberry crown rot pathogen Phytophthora cactorum.</title>
        <authorList>
            <person name="Armitage A.D."/>
            <person name="Nellist C.F."/>
            <person name="Bates H."/>
            <person name="Vickerstaff R.J."/>
            <person name="Harrison R.J."/>
        </authorList>
    </citation>
    <scope>NUCLEOTIDE SEQUENCE</scope>
    <source>
        <strain evidence="2">P421</strain>
    </source>
</reference>
<organism evidence="2 3">
    <name type="scientific">Phytophthora cactorum</name>
    <dbReference type="NCBI Taxonomy" id="29920"/>
    <lineage>
        <taxon>Eukaryota</taxon>
        <taxon>Sar</taxon>
        <taxon>Stramenopiles</taxon>
        <taxon>Oomycota</taxon>
        <taxon>Peronosporomycetes</taxon>
        <taxon>Peronosporales</taxon>
        <taxon>Peronosporaceae</taxon>
        <taxon>Phytophthora</taxon>
    </lineage>
</organism>
<evidence type="ECO:0000313" key="2">
    <source>
        <dbReference type="EMBL" id="KAG3223019.1"/>
    </source>
</evidence>
<dbReference type="EMBL" id="RCMV01000160">
    <property type="protein sequence ID" value="KAG3223019.1"/>
    <property type="molecule type" value="Genomic_DNA"/>
</dbReference>